<proteinExistence type="predicted"/>
<sequence>MTAHINEHGQLVNEQGQIINEHGQILTEDGQPLVVDETVSFTEGDVIVKGEKSDEEGYSDKKQEVHYVQIRLPDDGSTEQRTWFNIVENNQVENTG</sequence>
<protein>
    <submittedName>
        <fullName evidence="1">Uncharacterized protein</fullName>
    </submittedName>
</protein>
<accession>A0AAN8S4L8</accession>
<evidence type="ECO:0000313" key="1">
    <source>
        <dbReference type="EMBL" id="KAK6623735.1"/>
    </source>
</evidence>
<gene>
    <name evidence="1" type="ORF">RUM43_009588</name>
</gene>
<evidence type="ECO:0000313" key="2">
    <source>
        <dbReference type="Proteomes" id="UP001372834"/>
    </source>
</evidence>
<dbReference type="AlphaFoldDB" id="A0AAN8S4L8"/>
<reference evidence="1 2" key="1">
    <citation type="submission" date="2023-10" db="EMBL/GenBank/DDBJ databases">
        <title>Genomes of two closely related lineages of the louse Polyplax serrata with different host specificities.</title>
        <authorList>
            <person name="Martinu J."/>
            <person name="Tarabai H."/>
            <person name="Stefka J."/>
            <person name="Hypsa V."/>
        </authorList>
    </citation>
    <scope>NUCLEOTIDE SEQUENCE [LARGE SCALE GENOMIC DNA]</scope>
    <source>
        <strain evidence="1">HR10_N</strain>
    </source>
</reference>
<dbReference type="Proteomes" id="UP001372834">
    <property type="component" value="Unassembled WGS sequence"/>
</dbReference>
<organism evidence="1 2">
    <name type="scientific">Polyplax serrata</name>
    <name type="common">Common mouse louse</name>
    <dbReference type="NCBI Taxonomy" id="468196"/>
    <lineage>
        <taxon>Eukaryota</taxon>
        <taxon>Metazoa</taxon>
        <taxon>Ecdysozoa</taxon>
        <taxon>Arthropoda</taxon>
        <taxon>Hexapoda</taxon>
        <taxon>Insecta</taxon>
        <taxon>Pterygota</taxon>
        <taxon>Neoptera</taxon>
        <taxon>Paraneoptera</taxon>
        <taxon>Psocodea</taxon>
        <taxon>Troctomorpha</taxon>
        <taxon>Phthiraptera</taxon>
        <taxon>Anoplura</taxon>
        <taxon>Polyplacidae</taxon>
        <taxon>Polyplax</taxon>
    </lineage>
</organism>
<comment type="caution">
    <text evidence="1">The sequence shown here is derived from an EMBL/GenBank/DDBJ whole genome shotgun (WGS) entry which is preliminary data.</text>
</comment>
<name>A0AAN8S4L8_POLSC</name>
<dbReference type="EMBL" id="JAWJWE010000038">
    <property type="protein sequence ID" value="KAK6623735.1"/>
    <property type="molecule type" value="Genomic_DNA"/>
</dbReference>